<evidence type="ECO:0000313" key="6">
    <source>
        <dbReference type="EMBL" id="GAA3373020.1"/>
    </source>
</evidence>
<organism evidence="6 7">
    <name type="scientific">Streptomyces sannanensis</name>
    <dbReference type="NCBI Taxonomy" id="285536"/>
    <lineage>
        <taxon>Bacteria</taxon>
        <taxon>Bacillati</taxon>
        <taxon>Actinomycetota</taxon>
        <taxon>Actinomycetes</taxon>
        <taxon>Kitasatosporales</taxon>
        <taxon>Streptomycetaceae</taxon>
        <taxon>Streptomyces</taxon>
    </lineage>
</organism>
<dbReference type="SUPFAM" id="SSF55874">
    <property type="entry name" value="ATPase domain of HSP90 chaperone/DNA topoisomerase II/histidine kinase"/>
    <property type="match status" value="1"/>
</dbReference>
<dbReference type="Pfam" id="PF07730">
    <property type="entry name" value="HisKA_3"/>
    <property type="match status" value="1"/>
</dbReference>
<evidence type="ECO:0000313" key="7">
    <source>
        <dbReference type="Proteomes" id="UP001499990"/>
    </source>
</evidence>
<protein>
    <submittedName>
        <fullName evidence="6">Histidine kinase</fullName>
    </submittedName>
</protein>
<feature type="transmembrane region" description="Helical" evidence="4">
    <location>
        <begin position="141"/>
        <end position="161"/>
    </location>
</feature>
<evidence type="ECO:0000256" key="1">
    <source>
        <dbReference type="ARBA" id="ARBA00022679"/>
    </source>
</evidence>
<keyword evidence="4" id="KW-1133">Transmembrane helix</keyword>
<feature type="transmembrane region" description="Helical" evidence="4">
    <location>
        <begin position="90"/>
        <end position="110"/>
    </location>
</feature>
<gene>
    <name evidence="6" type="ORF">GCM10020367_31310</name>
</gene>
<feature type="domain" description="Signal transduction histidine kinase subgroup 3 dimerisation and phosphoacceptor" evidence="5">
    <location>
        <begin position="213"/>
        <end position="280"/>
    </location>
</feature>
<feature type="transmembrane region" description="Helical" evidence="4">
    <location>
        <begin position="51"/>
        <end position="69"/>
    </location>
</feature>
<dbReference type="InterPro" id="IPR036890">
    <property type="entry name" value="HATPase_C_sf"/>
</dbReference>
<evidence type="ECO:0000256" key="3">
    <source>
        <dbReference type="ARBA" id="ARBA00023012"/>
    </source>
</evidence>
<proteinExistence type="predicted"/>
<dbReference type="Gene3D" id="3.30.565.10">
    <property type="entry name" value="Histidine kinase-like ATPase, C-terminal domain"/>
    <property type="match status" value="1"/>
</dbReference>
<keyword evidence="3" id="KW-0902">Two-component regulatory system</keyword>
<keyword evidence="4" id="KW-0472">Membrane</keyword>
<dbReference type="Proteomes" id="UP001499990">
    <property type="component" value="Unassembled WGS sequence"/>
</dbReference>
<dbReference type="InterPro" id="IPR011712">
    <property type="entry name" value="Sig_transdc_His_kin_sub3_dim/P"/>
</dbReference>
<dbReference type="Gene3D" id="1.20.5.1930">
    <property type="match status" value="1"/>
</dbReference>
<dbReference type="RefSeq" id="WP_345037848.1">
    <property type="nucleotide sequence ID" value="NZ_BAAAYL010000001.1"/>
</dbReference>
<dbReference type="InterPro" id="IPR050482">
    <property type="entry name" value="Sensor_HK_TwoCompSys"/>
</dbReference>
<keyword evidence="2 6" id="KW-0418">Kinase</keyword>
<dbReference type="PANTHER" id="PTHR24421">
    <property type="entry name" value="NITRATE/NITRITE SENSOR PROTEIN NARX-RELATED"/>
    <property type="match status" value="1"/>
</dbReference>
<comment type="caution">
    <text evidence="6">The sequence shown here is derived from an EMBL/GenBank/DDBJ whole genome shotgun (WGS) entry which is preliminary data.</text>
</comment>
<dbReference type="PANTHER" id="PTHR24421:SF63">
    <property type="entry name" value="SENSOR HISTIDINE KINASE DESK"/>
    <property type="match status" value="1"/>
</dbReference>
<sequence>MLGPIRSWQRRSKIEKVELYTRFTYYALPWFLCLGWGVLPLTDVEHRPLPLALAGTLTLIWIVQCVVTRRALGESLDHYLGRAPFPVRRLTVSAVLMGLALVAVAALVAVDGIQDPTAVLGVLFLPMPFALPYCMAVRIRVYAAVYAGITAAAIAALAAAGADGTTLVVLLPTMAGGCLMALGTSRPGAWTLGVMCQLDEARDVQARLAVAEERLRFGRDLHDVLGRNLAVIALKSELAVQLARRERPEAVEQMIEVQRIARESQREVRDVVRGYREADLRVELDGARGVLEAAGINCEVDSGDASSLPPNIQSALAWVVREATTNALRHGDARRCEVRFSVTDTHAALVVENDGADATRSGPSGSGLTGLRERLAALDGTLEAGRAAPDVFRVTAKVPVPDLVQ</sequence>
<evidence type="ECO:0000259" key="5">
    <source>
        <dbReference type="Pfam" id="PF07730"/>
    </source>
</evidence>
<keyword evidence="1" id="KW-0808">Transferase</keyword>
<keyword evidence="7" id="KW-1185">Reference proteome</keyword>
<accession>A0ABP6SC86</accession>
<name>A0ABP6SC86_9ACTN</name>
<feature type="transmembrane region" description="Helical" evidence="4">
    <location>
        <begin position="116"/>
        <end position="134"/>
    </location>
</feature>
<keyword evidence="4" id="KW-0812">Transmembrane</keyword>
<dbReference type="CDD" id="cd16917">
    <property type="entry name" value="HATPase_UhpB-NarQ-NarX-like"/>
    <property type="match status" value="1"/>
</dbReference>
<reference evidence="7" key="1">
    <citation type="journal article" date="2019" name="Int. J. Syst. Evol. Microbiol.">
        <title>The Global Catalogue of Microorganisms (GCM) 10K type strain sequencing project: providing services to taxonomists for standard genome sequencing and annotation.</title>
        <authorList>
            <consortium name="The Broad Institute Genomics Platform"/>
            <consortium name="The Broad Institute Genome Sequencing Center for Infectious Disease"/>
            <person name="Wu L."/>
            <person name="Ma J."/>
        </authorList>
    </citation>
    <scope>NUCLEOTIDE SEQUENCE [LARGE SCALE GENOMIC DNA]</scope>
    <source>
        <strain evidence="7">JCM 9651</strain>
    </source>
</reference>
<feature type="transmembrane region" description="Helical" evidence="4">
    <location>
        <begin position="20"/>
        <end position="39"/>
    </location>
</feature>
<dbReference type="EMBL" id="BAAAYL010000001">
    <property type="protein sequence ID" value="GAA3373020.1"/>
    <property type="molecule type" value="Genomic_DNA"/>
</dbReference>
<dbReference type="GO" id="GO:0016301">
    <property type="term" value="F:kinase activity"/>
    <property type="evidence" value="ECO:0007669"/>
    <property type="project" value="UniProtKB-KW"/>
</dbReference>
<evidence type="ECO:0000256" key="2">
    <source>
        <dbReference type="ARBA" id="ARBA00022777"/>
    </source>
</evidence>
<evidence type="ECO:0000256" key="4">
    <source>
        <dbReference type="SAM" id="Phobius"/>
    </source>
</evidence>